<dbReference type="InterPro" id="IPR006365">
    <property type="entry name" value="Cbl_synth_CobL"/>
</dbReference>
<dbReference type="KEGG" id="hcv:FTV88_0726"/>
<dbReference type="GO" id="GO:0008276">
    <property type="term" value="F:protein methyltransferase activity"/>
    <property type="evidence" value="ECO:0007669"/>
    <property type="project" value="InterPro"/>
</dbReference>
<dbReference type="PIRSF" id="PIRSF036428">
    <property type="entry name" value="CobL"/>
    <property type="match status" value="1"/>
</dbReference>
<dbReference type="UniPathway" id="UPA00148"/>
<dbReference type="Gene3D" id="3.30.950.10">
    <property type="entry name" value="Methyltransferase, Cobalt-precorrin-4 Transmethylase, Domain 2"/>
    <property type="match status" value="1"/>
</dbReference>
<dbReference type="Proteomes" id="UP000366051">
    <property type="component" value="Chromosome"/>
</dbReference>
<dbReference type="EMBL" id="CP045875">
    <property type="protein sequence ID" value="QGG46904.1"/>
    <property type="molecule type" value="Genomic_DNA"/>
</dbReference>
<sequence>MLVGGKRALALFAYLKKPSKVIDADLPGLMAFLEELKGKTKIALLLSGDPGFYSLLPMIVKEIGAEGLRVIPGLSSLQLAFARIKLPWQDCRWQSLHGRPLEKASLWLEHDGWIAYVTDPKNSPEKICQYLQQKGEGWRQAIILKNLAYEDEIVIKSSIEALAEVDEKPYQPALLLVKGGKKEEILSSQDKSQVPFDEEERFYPGLPDQTFLRQQIPMTKSDIRALTLLRAAIQKHDRIWDVGSGTGSISMEAAQLAPLGHVYAIERKSEACTLIKANCRHFDLSNVTVLETEAPTGLDRLPQPNVIIIGGSGGQLQSLLSTCWQRLQPKGRIVLNAITVETLAEATAWFEKAKIPFQAVQVQVQKMEKAGSYHLWKSQNPVTIFWASKEDRPCHWANCTESV</sequence>
<dbReference type="SUPFAM" id="SSF53790">
    <property type="entry name" value="Tetrapyrrole methylase"/>
    <property type="match status" value="1"/>
</dbReference>
<evidence type="ECO:0000259" key="7">
    <source>
        <dbReference type="Pfam" id="PF13847"/>
    </source>
</evidence>
<evidence type="ECO:0000256" key="5">
    <source>
        <dbReference type="ARBA" id="ARBA00022691"/>
    </source>
</evidence>
<dbReference type="Pfam" id="PF00590">
    <property type="entry name" value="TP_methylase"/>
    <property type="match status" value="1"/>
</dbReference>
<dbReference type="CDD" id="cd11644">
    <property type="entry name" value="Precorrin-6Y-MT"/>
    <property type="match status" value="1"/>
</dbReference>
<keyword evidence="4 8" id="KW-0808">Transferase</keyword>
<comment type="pathway">
    <text evidence="1">Cofactor biosynthesis; adenosylcobalamin biosynthesis.</text>
</comment>
<gene>
    <name evidence="8" type="primary">cbiE</name>
    <name evidence="8" type="ORF">FTV88_0726</name>
</gene>
<evidence type="ECO:0000256" key="2">
    <source>
        <dbReference type="ARBA" id="ARBA00022573"/>
    </source>
</evidence>
<keyword evidence="5" id="KW-0949">S-adenosyl-L-methionine</keyword>
<dbReference type="InterPro" id="IPR050714">
    <property type="entry name" value="Cobalamin_biosynth_MTase"/>
</dbReference>
<feature type="domain" description="Tetrapyrrole methylase" evidence="6">
    <location>
        <begin position="33"/>
        <end position="162"/>
    </location>
</feature>
<evidence type="ECO:0000259" key="6">
    <source>
        <dbReference type="Pfam" id="PF00590"/>
    </source>
</evidence>
<dbReference type="InterPro" id="IPR029063">
    <property type="entry name" value="SAM-dependent_MTases_sf"/>
</dbReference>
<dbReference type="NCBIfam" id="TIGR02469">
    <property type="entry name" value="CbiT"/>
    <property type="match status" value="1"/>
</dbReference>
<dbReference type="PANTHER" id="PTHR43182:SF1">
    <property type="entry name" value="COBALT-PRECORRIN-7 C(5)-METHYLTRANSFERASE"/>
    <property type="match status" value="1"/>
</dbReference>
<dbReference type="CDD" id="cd02440">
    <property type="entry name" value="AdoMet_MTases"/>
    <property type="match status" value="1"/>
</dbReference>
<dbReference type="SUPFAM" id="SSF53335">
    <property type="entry name" value="S-adenosyl-L-methionine-dependent methyltransferases"/>
    <property type="match status" value="1"/>
</dbReference>
<dbReference type="InterPro" id="IPR014777">
    <property type="entry name" value="4pyrrole_Mease_sub1"/>
</dbReference>
<name>A0A5Q2MWL0_9FIRM</name>
<dbReference type="InterPro" id="IPR014008">
    <property type="entry name" value="Cbl_synth_MTase_CbiT"/>
</dbReference>
<evidence type="ECO:0000256" key="3">
    <source>
        <dbReference type="ARBA" id="ARBA00022603"/>
    </source>
</evidence>
<protein>
    <submittedName>
        <fullName evidence="8">Precorrin-6y C5,15-methyltransferase (Decarboxylating), CbiE subunit</fullName>
        <ecNumber evidence="8">2.1.1.132</ecNumber>
    </submittedName>
</protein>
<reference evidence="9" key="1">
    <citation type="submission" date="2019-11" db="EMBL/GenBank/DDBJ databases">
        <title>Genome sequence of Heliorestis convoluta strain HH, an alkaliphilic and minimalistic phototrophic bacterium from a soda lake in Egypt.</title>
        <authorList>
            <person name="Dewey E.D."/>
            <person name="Stokes L.M."/>
            <person name="Burchell B.M."/>
            <person name="Shaffer K.N."/>
            <person name="Huntington A.M."/>
            <person name="Baker J.M."/>
            <person name="Nadendla S."/>
            <person name="Giglio M.G."/>
            <person name="Touchman J.W."/>
            <person name="Blankenship R.E."/>
            <person name="Madigan M.T."/>
            <person name="Sattley W.M."/>
        </authorList>
    </citation>
    <scope>NUCLEOTIDE SEQUENCE [LARGE SCALE GENOMIC DNA]</scope>
    <source>
        <strain evidence="9">HH</strain>
    </source>
</reference>
<dbReference type="InterPro" id="IPR014776">
    <property type="entry name" value="4pyrrole_Mease_sub2"/>
</dbReference>
<dbReference type="Pfam" id="PF13847">
    <property type="entry name" value="Methyltransf_31"/>
    <property type="match status" value="1"/>
</dbReference>
<dbReference type="GO" id="GO:0032259">
    <property type="term" value="P:methylation"/>
    <property type="evidence" value="ECO:0007669"/>
    <property type="project" value="UniProtKB-KW"/>
</dbReference>
<dbReference type="NCBIfam" id="TIGR02467">
    <property type="entry name" value="CbiE"/>
    <property type="match status" value="1"/>
</dbReference>
<keyword evidence="9" id="KW-1185">Reference proteome</keyword>
<dbReference type="Gene3D" id="3.40.1010.10">
    <property type="entry name" value="Cobalt-precorrin-4 Transmethylase, Domain 1"/>
    <property type="match status" value="1"/>
</dbReference>
<dbReference type="GO" id="GO:0046025">
    <property type="term" value="F:precorrin-6Y C5,15-methyltransferase (decarboxylating) activity"/>
    <property type="evidence" value="ECO:0007669"/>
    <property type="project" value="UniProtKB-EC"/>
</dbReference>
<keyword evidence="3 8" id="KW-0489">Methyltransferase</keyword>
<dbReference type="GO" id="GO:0009236">
    <property type="term" value="P:cobalamin biosynthetic process"/>
    <property type="evidence" value="ECO:0007669"/>
    <property type="project" value="UniProtKB-UniPathway"/>
</dbReference>
<keyword evidence="2" id="KW-0169">Cobalamin biosynthesis</keyword>
<accession>A0A5Q2MWL0</accession>
<evidence type="ECO:0000256" key="4">
    <source>
        <dbReference type="ARBA" id="ARBA00022679"/>
    </source>
</evidence>
<proteinExistence type="predicted"/>
<organism evidence="8 9">
    <name type="scientific">Heliorestis convoluta</name>
    <dbReference type="NCBI Taxonomy" id="356322"/>
    <lineage>
        <taxon>Bacteria</taxon>
        <taxon>Bacillati</taxon>
        <taxon>Bacillota</taxon>
        <taxon>Clostridia</taxon>
        <taxon>Eubacteriales</taxon>
        <taxon>Heliobacteriaceae</taxon>
        <taxon>Heliorestis</taxon>
    </lineage>
</organism>
<dbReference type="EC" id="2.1.1.132" evidence="8"/>
<dbReference type="PANTHER" id="PTHR43182">
    <property type="entry name" value="COBALT-PRECORRIN-6B C(15)-METHYLTRANSFERASE (DECARBOXYLATING)"/>
    <property type="match status" value="1"/>
</dbReference>
<dbReference type="Gene3D" id="3.40.50.150">
    <property type="entry name" value="Vaccinia Virus protein VP39"/>
    <property type="match status" value="1"/>
</dbReference>
<dbReference type="InterPro" id="IPR035996">
    <property type="entry name" value="4pyrrol_Methylase_sf"/>
</dbReference>
<dbReference type="InterPro" id="IPR012818">
    <property type="entry name" value="CbiE"/>
</dbReference>
<dbReference type="InterPro" id="IPR000878">
    <property type="entry name" value="4pyrrol_Mease"/>
</dbReference>
<dbReference type="AlphaFoldDB" id="A0A5Q2MWL0"/>
<dbReference type="InterPro" id="IPR025714">
    <property type="entry name" value="Methyltranfer_dom"/>
</dbReference>
<evidence type="ECO:0000313" key="9">
    <source>
        <dbReference type="Proteomes" id="UP000366051"/>
    </source>
</evidence>
<evidence type="ECO:0000256" key="1">
    <source>
        <dbReference type="ARBA" id="ARBA00004953"/>
    </source>
</evidence>
<feature type="domain" description="Methyltransferase" evidence="7">
    <location>
        <begin position="234"/>
        <end position="301"/>
    </location>
</feature>
<evidence type="ECO:0000313" key="8">
    <source>
        <dbReference type="EMBL" id="QGG46904.1"/>
    </source>
</evidence>